<evidence type="ECO:0000256" key="7">
    <source>
        <dbReference type="ARBA" id="ARBA00022927"/>
    </source>
</evidence>
<dbReference type="AlphaFoldDB" id="A0A1I0BZU6"/>
<dbReference type="InterPro" id="IPR037682">
    <property type="entry name" value="TonB_C"/>
</dbReference>
<dbReference type="Pfam" id="PF03544">
    <property type="entry name" value="TonB_C"/>
    <property type="match status" value="1"/>
</dbReference>
<dbReference type="SUPFAM" id="SSF74653">
    <property type="entry name" value="TolA/TonB C-terminal domain"/>
    <property type="match status" value="1"/>
</dbReference>
<dbReference type="GO" id="GO:0031992">
    <property type="term" value="F:energy transducer activity"/>
    <property type="evidence" value="ECO:0007669"/>
    <property type="project" value="TreeGrafter"/>
</dbReference>
<keyword evidence="3" id="KW-0813">Transport</keyword>
<keyword evidence="9" id="KW-0472">Membrane</keyword>
<dbReference type="PROSITE" id="PS52015">
    <property type="entry name" value="TONB_CTD"/>
    <property type="match status" value="1"/>
</dbReference>
<keyword evidence="4" id="KW-1003">Cell membrane</keyword>
<keyword evidence="5" id="KW-0997">Cell inner membrane</keyword>
<dbReference type="PANTHER" id="PTHR33446">
    <property type="entry name" value="PROTEIN TONB-RELATED"/>
    <property type="match status" value="1"/>
</dbReference>
<dbReference type="STRING" id="349064.SAMN05660429_01112"/>
<protein>
    <submittedName>
        <fullName evidence="11">TonB family C-terminal domain-containing protein</fullName>
    </submittedName>
</protein>
<dbReference type="EMBL" id="FOHK01000004">
    <property type="protein sequence ID" value="SET12602.1"/>
    <property type="molecule type" value="Genomic_DNA"/>
</dbReference>
<dbReference type="Proteomes" id="UP000199308">
    <property type="component" value="Unassembled WGS sequence"/>
</dbReference>
<organism evidence="11 12">
    <name type="scientific">Thalassotalea agarivorans</name>
    <name type="common">Thalassomonas agarivorans</name>
    <dbReference type="NCBI Taxonomy" id="349064"/>
    <lineage>
        <taxon>Bacteria</taxon>
        <taxon>Pseudomonadati</taxon>
        <taxon>Pseudomonadota</taxon>
        <taxon>Gammaproteobacteria</taxon>
        <taxon>Alteromonadales</taxon>
        <taxon>Colwelliaceae</taxon>
        <taxon>Thalassotalea</taxon>
    </lineage>
</organism>
<reference evidence="11 12" key="1">
    <citation type="submission" date="2016-10" db="EMBL/GenBank/DDBJ databases">
        <authorList>
            <person name="de Groot N.N."/>
        </authorList>
    </citation>
    <scope>NUCLEOTIDE SEQUENCE [LARGE SCALE GENOMIC DNA]</scope>
    <source>
        <strain evidence="11 12">DSM 19706</strain>
    </source>
</reference>
<dbReference type="PANTHER" id="PTHR33446:SF2">
    <property type="entry name" value="PROTEIN TONB"/>
    <property type="match status" value="1"/>
</dbReference>
<evidence type="ECO:0000256" key="3">
    <source>
        <dbReference type="ARBA" id="ARBA00022448"/>
    </source>
</evidence>
<dbReference type="NCBIfam" id="TIGR01352">
    <property type="entry name" value="tonB_Cterm"/>
    <property type="match status" value="1"/>
</dbReference>
<accession>A0A1I0BZU6</accession>
<evidence type="ECO:0000313" key="12">
    <source>
        <dbReference type="Proteomes" id="UP000199308"/>
    </source>
</evidence>
<evidence type="ECO:0000259" key="10">
    <source>
        <dbReference type="PROSITE" id="PS52015"/>
    </source>
</evidence>
<dbReference type="OrthoDB" id="6388318at2"/>
<name>A0A1I0BZU6_THASX</name>
<dbReference type="RefSeq" id="WP_093328344.1">
    <property type="nucleotide sequence ID" value="NZ_AP027363.1"/>
</dbReference>
<dbReference type="PROSITE" id="PS51257">
    <property type="entry name" value="PROKAR_LIPOPROTEIN"/>
    <property type="match status" value="1"/>
</dbReference>
<evidence type="ECO:0000256" key="5">
    <source>
        <dbReference type="ARBA" id="ARBA00022519"/>
    </source>
</evidence>
<dbReference type="Gene3D" id="3.30.1150.10">
    <property type="match status" value="1"/>
</dbReference>
<evidence type="ECO:0000256" key="6">
    <source>
        <dbReference type="ARBA" id="ARBA00022692"/>
    </source>
</evidence>
<comment type="subcellular location">
    <subcellularLocation>
        <location evidence="1">Cell inner membrane</location>
        <topology evidence="1">Single-pass membrane protein</topology>
        <orientation evidence="1">Periplasmic side</orientation>
    </subcellularLocation>
</comment>
<keyword evidence="12" id="KW-1185">Reference proteome</keyword>
<keyword evidence="8" id="KW-1133">Transmembrane helix</keyword>
<evidence type="ECO:0000256" key="8">
    <source>
        <dbReference type="ARBA" id="ARBA00022989"/>
    </source>
</evidence>
<sequence>MKQFWLAASSLLLMSCSASEPVEIKPREKVKITDVSSFDEVHLTRMFWLKKHTPNPVYPPAYELKGLRGCIDVQVLINSAGYPEKFNIRRSTVPADFEKATIAALQQWQWKPAPSNADYKPVLTSVQFEFSTKQHKGRSNKALTNYCVAKLRDTAAQKRASDEVFSH</sequence>
<dbReference type="GO" id="GO:0098797">
    <property type="term" value="C:plasma membrane protein complex"/>
    <property type="evidence" value="ECO:0007669"/>
    <property type="project" value="TreeGrafter"/>
</dbReference>
<keyword evidence="6" id="KW-0812">Transmembrane</keyword>
<evidence type="ECO:0000313" key="11">
    <source>
        <dbReference type="EMBL" id="SET12602.1"/>
    </source>
</evidence>
<dbReference type="GO" id="GO:0055085">
    <property type="term" value="P:transmembrane transport"/>
    <property type="evidence" value="ECO:0007669"/>
    <property type="project" value="InterPro"/>
</dbReference>
<gene>
    <name evidence="11" type="ORF">SAMN05660429_01112</name>
</gene>
<evidence type="ECO:0000256" key="1">
    <source>
        <dbReference type="ARBA" id="ARBA00004383"/>
    </source>
</evidence>
<dbReference type="InterPro" id="IPR051045">
    <property type="entry name" value="TonB-dependent_transducer"/>
</dbReference>
<feature type="domain" description="TonB C-terminal" evidence="10">
    <location>
        <begin position="43"/>
        <end position="139"/>
    </location>
</feature>
<evidence type="ECO:0000256" key="9">
    <source>
        <dbReference type="ARBA" id="ARBA00023136"/>
    </source>
</evidence>
<keyword evidence="7" id="KW-0653">Protein transport</keyword>
<evidence type="ECO:0000256" key="2">
    <source>
        <dbReference type="ARBA" id="ARBA00006555"/>
    </source>
</evidence>
<evidence type="ECO:0000256" key="4">
    <source>
        <dbReference type="ARBA" id="ARBA00022475"/>
    </source>
</evidence>
<dbReference type="InterPro" id="IPR006260">
    <property type="entry name" value="TonB/TolA_C"/>
</dbReference>
<proteinExistence type="inferred from homology"/>
<comment type="similarity">
    <text evidence="2">Belongs to the TonB family.</text>
</comment>
<dbReference type="GO" id="GO:0015031">
    <property type="term" value="P:protein transport"/>
    <property type="evidence" value="ECO:0007669"/>
    <property type="project" value="UniProtKB-KW"/>
</dbReference>